<dbReference type="PROSITE" id="PS51747">
    <property type="entry name" value="CYT_DCMP_DEAMINASES_2"/>
    <property type="match status" value="1"/>
</dbReference>
<proteinExistence type="inferred from homology"/>
<dbReference type="InterPro" id="IPR050202">
    <property type="entry name" value="Cyt/Deoxycyt_deaminase"/>
</dbReference>
<dbReference type="Gene3D" id="3.40.140.10">
    <property type="entry name" value="Cytidine Deaminase, domain 2"/>
    <property type="match status" value="1"/>
</dbReference>
<dbReference type="Pfam" id="PF00383">
    <property type="entry name" value="dCMP_cyt_deam_1"/>
    <property type="match status" value="1"/>
</dbReference>
<dbReference type="GO" id="GO:0004126">
    <property type="term" value="F:cytidine deaminase activity"/>
    <property type="evidence" value="ECO:0007669"/>
    <property type="project" value="UniProtKB-EC"/>
</dbReference>
<accession>A0A7J5DWK6</accession>
<sequence length="214" mass="22185">MATAATADVLFQVFTDVLQVDARQRGRAKRGCADTPKVHPGSEGAPREAHSSKRLPTWDISRSGSPGRKILARCGAVAYGCGVVDWDSLKQAANDVAARAYAPYSGYRVGAAALADDGRLVVGCNVENAAYGVTLCAECGLVSSLHASGGGRLTHFVCVNGVGDVIMPCGRCRQLLWENGGAGLEVLTPQGVLGMDAVLPQAFGPDDLSVVQGE</sequence>
<dbReference type="AlphaFoldDB" id="A0A7J5DWK6"/>
<feature type="region of interest" description="Disordered" evidence="2">
    <location>
        <begin position="25"/>
        <end position="64"/>
    </location>
</feature>
<reference evidence="4 5" key="1">
    <citation type="submission" date="2019-09" db="EMBL/GenBank/DDBJ databases">
        <title>Pimelobacter sp. isolated from Paulinella.</title>
        <authorList>
            <person name="Jeong S.E."/>
        </authorList>
    </citation>
    <scope>NUCLEOTIDE SEQUENCE [LARGE SCALE GENOMIC DNA]</scope>
    <source>
        <strain evidence="4 5">Pch-N</strain>
    </source>
</reference>
<gene>
    <name evidence="4" type="ORF">F9L07_20875</name>
</gene>
<dbReference type="CDD" id="cd01283">
    <property type="entry name" value="cytidine_deaminase"/>
    <property type="match status" value="1"/>
</dbReference>
<dbReference type="InterPro" id="IPR002125">
    <property type="entry name" value="CMP_dCMP_dom"/>
</dbReference>
<dbReference type="PANTHER" id="PTHR11644">
    <property type="entry name" value="CYTIDINE DEAMINASE"/>
    <property type="match status" value="1"/>
</dbReference>
<dbReference type="GO" id="GO:0008270">
    <property type="term" value="F:zinc ion binding"/>
    <property type="evidence" value="ECO:0007669"/>
    <property type="project" value="TreeGrafter"/>
</dbReference>
<keyword evidence="4" id="KW-0378">Hydrolase</keyword>
<dbReference type="EC" id="3.5.4.5" evidence="4"/>
<evidence type="ECO:0000256" key="2">
    <source>
        <dbReference type="SAM" id="MobiDB-lite"/>
    </source>
</evidence>
<name>A0A7J5DWK6_NOCSI</name>
<dbReference type="EMBL" id="WBVM01000002">
    <property type="protein sequence ID" value="KAB2809703.1"/>
    <property type="molecule type" value="Genomic_DNA"/>
</dbReference>
<evidence type="ECO:0000313" key="4">
    <source>
        <dbReference type="EMBL" id="KAB2809703.1"/>
    </source>
</evidence>
<evidence type="ECO:0000256" key="1">
    <source>
        <dbReference type="ARBA" id="ARBA00006576"/>
    </source>
</evidence>
<dbReference type="GO" id="GO:0055086">
    <property type="term" value="P:nucleobase-containing small molecule metabolic process"/>
    <property type="evidence" value="ECO:0007669"/>
    <property type="project" value="UniProtKB-ARBA"/>
</dbReference>
<feature type="domain" description="CMP/dCMP-type deaminase" evidence="3">
    <location>
        <begin position="84"/>
        <end position="206"/>
    </location>
</feature>
<dbReference type="InterPro" id="IPR016193">
    <property type="entry name" value="Cytidine_deaminase-like"/>
</dbReference>
<dbReference type="GO" id="GO:0072527">
    <property type="term" value="P:pyrimidine-containing compound metabolic process"/>
    <property type="evidence" value="ECO:0007669"/>
    <property type="project" value="UniProtKB-ARBA"/>
</dbReference>
<protein>
    <submittedName>
        <fullName evidence="4">Cytidine deaminase</fullName>
        <ecNumber evidence="4">3.5.4.5</ecNumber>
    </submittedName>
</protein>
<comment type="similarity">
    <text evidence="1">Belongs to the cytidine and deoxycytidylate deaminase family.</text>
</comment>
<evidence type="ECO:0000313" key="5">
    <source>
        <dbReference type="Proteomes" id="UP000449906"/>
    </source>
</evidence>
<dbReference type="SUPFAM" id="SSF53927">
    <property type="entry name" value="Cytidine deaminase-like"/>
    <property type="match status" value="1"/>
</dbReference>
<comment type="caution">
    <text evidence="4">The sequence shown here is derived from an EMBL/GenBank/DDBJ whole genome shotgun (WGS) entry which is preliminary data.</text>
</comment>
<dbReference type="PANTHER" id="PTHR11644:SF2">
    <property type="entry name" value="CYTIDINE DEAMINASE"/>
    <property type="match status" value="1"/>
</dbReference>
<dbReference type="NCBIfam" id="NF004064">
    <property type="entry name" value="PRK05578.1"/>
    <property type="match status" value="1"/>
</dbReference>
<dbReference type="Proteomes" id="UP000449906">
    <property type="component" value="Unassembled WGS sequence"/>
</dbReference>
<dbReference type="GO" id="GO:0005829">
    <property type="term" value="C:cytosol"/>
    <property type="evidence" value="ECO:0007669"/>
    <property type="project" value="TreeGrafter"/>
</dbReference>
<evidence type="ECO:0000259" key="3">
    <source>
        <dbReference type="PROSITE" id="PS51747"/>
    </source>
</evidence>
<organism evidence="4 5">
    <name type="scientific">Nocardioides simplex</name>
    <name type="common">Arthrobacter simplex</name>
    <dbReference type="NCBI Taxonomy" id="2045"/>
    <lineage>
        <taxon>Bacteria</taxon>
        <taxon>Bacillati</taxon>
        <taxon>Actinomycetota</taxon>
        <taxon>Actinomycetes</taxon>
        <taxon>Propionibacteriales</taxon>
        <taxon>Nocardioidaceae</taxon>
        <taxon>Pimelobacter</taxon>
    </lineage>
</organism>